<keyword evidence="2" id="KW-0472">Membrane</keyword>
<accession>A0A183A676</accession>
<organism evidence="6">
    <name type="scientific">Echinostoma caproni</name>
    <dbReference type="NCBI Taxonomy" id="27848"/>
    <lineage>
        <taxon>Eukaryota</taxon>
        <taxon>Metazoa</taxon>
        <taxon>Spiralia</taxon>
        <taxon>Lophotrochozoa</taxon>
        <taxon>Platyhelminthes</taxon>
        <taxon>Trematoda</taxon>
        <taxon>Digenea</taxon>
        <taxon>Plagiorchiida</taxon>
        <taxon>Echinostomata</taxon>
        <taxon>Echinostomatoidea</taxon>
        <taxon>Echinostomatidae</taxon>
        <taxon>Echinostoma</taxon>
    </lineage>
</organism>
<evidence type="ECO:0000313" key="6">
    <source>
        <dbReference type="WBParaSite" id="ECPE_0000246101-mRNA-1"/>
    </source>
</evidence>
<reference evidence="6" key="1">
    <citation type="submission" date="2016-06" db="UniProtKB">
        <authorList>
            <consortium name="WormBaseParasite"/>
        </authorList>
    </citation>
    <scope>IDENTIFICATION</scope>
</reference>
<proteinExistence type="predicted"/>
<dbReference type="Gene3D" id="2.60.40.10">
    <property type="entry name" value="Immunoglobulins"/>
    <property type="match status" value="1"/>
</dbReference>
<dbReference type="AlphaFoldDB" id="A0A183A676"/>
<reference evidence="4 5" key="2">
    <citation type="submission" date="2018-11" db="EMBL/GenBank/DDBJ databases">
        <authorList>
            <consortium name="Pathogen Informatics"/>
        </authorList>
    </citation>
    <scope>NUCLEOTIDE SEQUENCE [LARGE SCALE GENOMIC DNA]</scope>
    <source>
        <strain evidence="4 5">Egypt</strain>
    </source>
</reference>
<dbReference type="InterPro" id="IPR007110">
    <property type="entry name" value="Ig-like_dom"/>
</dbReference>
<dbReference type="InterPro" id="IPR036179">
    <property type="entry name" value="Ig-like_dom_sf"/>
</dbReference>
<dbReference type="OrthoDB" id="428111at2759"/>
<sequence length="582" mass="62809">MHSSQIPKQGSGFRVNVFRVSRRDRIVLITGPRSSRRSSIMLISHCQLARYTSKTMYTQNDRARLPQSTLYAESKMEIQQGAVLSLKCRVEGETDPIIRWFKDGLPIDSTQNNRVEIIKSLCPSTHTGPQCTEPILPSLQTPPVPLPPDSTTIEEDFVLDQSGMSSHDPYRTLLDPDVNKCVLPEYRYTSECSQVNSHFYAFVGTAIACSVIILLLGSCLGYIRRRKILNVQARNGKAHRGKGSDLQSDSTPLHEGPESQQQLRVCSPTAREDSPIFVSAHQTTPATPSVSVRSAVSGQDDSFMHSTLSRAVTGVPEYALPRLATGTSIDGIQNPFAQPAYVVLTTTTPVALHPLAENTNRVAPNRTPITSTLNPTHVSQWFSSPTQSALPTSTVNTPFPSDIIPVGFLGSPKGTLRCGQGFPTSPPCSAHTEKIYVQIPPITAPFYLTNELQPTGPDTRSVHKGLNSVDATRSDSGVTDIGSEMIAPLSPTGMAEQQLLAHSIKVSPTLKGLLQSGDIGSNRTDLSSSPNAIPLKQINPDCVPLVASSFPKTISPVNTSLPNQSDPTSLVTFKCAGSGAHT</sequence>
<dbReference type="InterPro" id="IPR013098">
    <property type="entry name" value="Ig_I-set"/>
</dbReference>
<dbReference type="InterPro" id="IPR013783">
    <property type="entry name" value="Ig-like_fold"/>
</dbReference>
<dbReference type="Pfam" id="PF07679">
    <property type="entry name" value="I-set"/>
    <property type="match status" value="1"/>
</dbReference>
<evidence type="ECO:0000256" key="2">
    <source>
        <dbReference type="SAM" id="Phobius"/>
    </source>
</evidence>
<evidence type="ECO:0000259" key="3">
    <source>
        <dbReference type="PROSITE" id="PS50835"/>
    </source>
</evidence>
<keyword evidence="2" id="KW-1133">Transmembrane helix</keyword>
<feature type="domain" description="Ig-like" evidence="3">
    <location>
        <begin position="66"/>
        <end position="104"/>
    </location>
</feature>
<dbReference type="SUPFAM" id="SSF48726">
    <property type="entry name" value="Immunoglobulin"/>
    <property type="match status" value="1"/>
</dbReference>
<gene>
    <name evidence="4" type="ORF">ECPE_LOCUS2461</name>
</gene>
<keyword evidence="2" id="KW-0812">Transmembrane</keyword>
<name>A0A183A676_9TREM</name>
<evidence type="ECO:0000313" key="4">
    <source>
        <dbReference type="EMBL" id="VDP66543.1"/>
    </source>
</evidence>
<dbReference type="WBParaSite" id="ECPE_0000246101-mRNA-1">
    <property type="protein sequence ID" value="ECPE_0000246101-mRNA-1"/>
    <property type="gene ID" value="ECPE_0000246101"/>
</dbReference>
<feature type="region of interest" description="Disordered" evidence="1">
    <location>
        <begin position="234"/>
        <end position="261"/>
    </location>
</feature>
<dbReference type="Proteomes" id="UP000272942">
    <property type="component" value="Unassembled WGS sequence"/>
</dbReference>
<keyword evidence="5" id="KW-1185">Reference proteome</keyword>
<evidence type="ECO:0000256" key="1">
    <source>
        <dbReference type="SAM" id="MobiDB-lite"/>
    </source>
</evidence>
<feature type="transmembrane region" description="Helical" evidence="2">
    <location>
        <begin position="199"/>
        <end position="223"/>
    </location>
</feature>
<evidence type="ECO:0000313" key="5">
    <source>
        <dbReference type="Proteomes" id="UP000272942"/>
    </source>
</evidence>
<dbReference type="PROSITE" id="PS50835">
    <property type="entry name" value="IG_LIKE"/>
    <property type="match status" value="1"/>
</dbReference>
<protein>
    <submittedName>
        <fullName evidence="6">Ig-like domain-containing protein</fullName>
    </submittedName>
</protein>
<dbReference type="EMBL" id="UZAN01039626">
    <property type="protein sequence ID" value="VDP66543.1"/>
    <property type="molecule type" value="Genomic_DNA"/>
</dbReference>